<feature type="region of interest" description="Disordered" evidence="1">
    <location>
        <begin position="1"/>
        <end position="20"/>
    </location>
</feature>
<dbReference type="WBParaSite" id="nRc.2.0.1.t07078-RA">
    <property type="protein sequence ID" value="nRc.2.0.1.t07078-RA"/>
    <property type="gene ID" value="nRc.2.0.1.g07078"/>
</dbReference>
<sequence length="112" mass="12229">MVTVASAFASSTDEGSNKNNERFTVKVKELTESMMGTHYEQATRLTSRIAGEKACISALQKFCSSSVSAFFVRCRRIFFEKGAKRNVTDKIPLTSKFGGISSKEILSTSCGP</sequence>
<evidence type="ECO:0000313" key="3">
    <source>
        <dbReference type="WBParaSite" id="nRc.2.0.1.t07078-RA"/>
    </source>
</evidence>
<name>A0A915HZS9_ROMCU</name>
<dbReference type="AlphaFoldDB" id="A0A915HZS9"/>
<accession>A0A915HZS9</accession>
<organism evidence="2 3">
    <name type="scientific">Romanomermis culicivorax</name>
    <name type="common">Nematode worm</name>
    <dbReference type="NCBI Taxonomy" id="13658"/>
    <lineage>
        <taxon>Eukaryota</taxon>
        <taxon>Metazoa</taxon>
        <taxon>Ecdysozoa</taxon>
        <taxon>Nematoda</taxon>
        <taxon>Enoplea</taxon>
        <taxon>Dorylaimia</taxon>
        <taxon>Mermithida</taxon>
        <taxon>Mermithoidea</taxon>
        <taxon>Mermithidae</taxon>
        <taxon>Romanomermis</taxon>
    </lineage>
</organism>
<evidence type="ECO:0000256" key="1">
    <source>
        <dbReference type="SAM" id="MobiDB-lite"/>
    </source>
</evidence>
<protein>
    <submittedName>
        <fullName evidence="3">Uncharacterized protein</fullName>
    </submittedName>
</protein>
<evidence type="ECO:0000313" key="2">
    <source>
        <dbReference type="Proteomes" id="UP000887565"/>
    </source>
</evidence>
<dbReference type="Proteomes" id="UP000887565">
    <property type="component" value="Unplaced"/>
</dbReference>
<keyword evidence="2" id="KW-1185">Reference proteome</keyword>
<proteinExistence type="predicted"/>
<reference evidence="3" key="1">
    <citation type="submission" date="2022-11" db="UniProtKB">
        <authorList>
            <consortium name="WormBaseParasite"/>
        </authorList>
    </citation>
    <scope>IDENTIFICATION</scope>
</reference>